<organism evidence="7">
    <name type="scientific">Cafeteria roenbergensis</name>
    <name type="common">Marine flagellate</name>
    <dbReference type="NCBI Taxonomy" id="33653"/>
    <lineage>
        <taxon>Eukaryota</taxon>
        <taxon>Sar</taxon>
        <taxon>Stramenopiles</taxon>
        <taxon>Bigyra</taxon>
        <taxon>Opalozoa</taxon>
        <taxon>Bicosoecida</taxon>
        <taxon>Cafeteriaceae</taxon>
        <taxon>Cafeteria</taxon>
    </lineage>
</organism>
<dbReference type="InterPro" id="IPR050224">
    <property type="entry name" value="TALE_homeobox"/>
</dbReference>
<reference evidence="7" key="1">
    <citation type="submission" date="2021-01" db="EMBL/GenBank/DDBJ databases">
        <authorList>
            <person name="Corre E."/>
            <person name="Pelletier E."/>
            <person name="Niang G."/>
            <person name="Scheremetjew M."/>
            <person name="Finn R."/>
            <person name="Kale V."/>
            <person name="Holt S."/>
            <person name="Cochrane G."/>
            <person name="Meng A."/>
            <person name="Brown T."/>
            <person name="Cohen L."/>
        </authorList>
    </citation>
    <scope>NUCLEOTIDE SEQUENCE</scope>
    <source>
        <strain evidence="7">E4-10</strain>
    </source>
</reference>
<feature type="compositionally biased region" description="Polar residues" evidence="5">
    <location>
        <begin position="443"/>
        <end position="458"/>
    </location>
</feature>
<feature type="DNA-binding region" description="Homeobox" evidence="4">
    <location>
        <begin position="537"/>
        <end position="599"/>
    </location>
</feature>
<evidence type="ECO:0000259" key="6">
    <source>
        <dbReference type="PROSITE" id="PS50071"/>
    </source>
</evidence>
<dbReference type="PANTHER" id="PTHR11850">
    <property type="entry name" value="HOMEOBOX PROTEIN TRANSCRIPTION FACTORS"/>
    <property type="match status" value="1"/>
</dbReference>
<keyword evidence="1 4" id="KW-0238">DNA-binding</keyword>
<evidence type="ECO:0000256" key="1">
    <source>
        <dbReference type="ARBA" id="ARBA00023125"/>
    </source>
</evidence>
<feature type="compositionally biased region" description="Low complexity" evidence="5">
    <location>
        <begin position="496"/>
        <end position="528"/>
    </location>
</feature>
<evidence type="ECO:0000256" key="2">
    <source>
        <dbReference type="ARBA" id="ARBA00023155"/>
    </source>
</evidence>
<feature type="domain" description="Homeobox" evidence="6">
    <location>
        <begin position="535"/>
        <end position="598"/>
    </location>
</feature>
<proteinExistence type="predicted"/>
<dbReference type="SUPFAM" id="SSF46689">
    <property type="entry name" value="Homeodomain-like"/>
    <property type="match status" value="1"/>
</dbReference>
<dbReference type="Gene3D" id="1.10.10.60">
    <property type="entry name" value="Homeodomain-like"/>
    <property type="match status" value="1"/>
</dbReference>
<dbReference type="EMBL" id="HBET01006137">
    <property type="protein sequence ID" value="CAD8559769.1"/>
    <property type="molecule type" value="Transcribed_RNA"/>
</dbReference>
<dbReference type="PROSITE" id="PS50071">
    <property type="entry name" value="HOMEOBOX_2"/>
    <property type="match status" value="1"/>
</dbReference>
<dbReference type="InterPro" id="IPR001356">
    <property type="entry name" value="HD"/>
</dbReference>
<dbReference type="GO" id="GO:0005634">
    <property type="term" value="C:nucleus"/>
    <property type="evidence" value="ECO:0007669"/>
    <property type="project" value="UniProtKB-SubCell"/>
</dbReference>
<name>A0A7S0P8P0_CAFRO</name>
<dbReference type="GO" id="GO:0006355">
    <property type="term" value="P:regulation of DNA-templated transcription"/>
    <property type="evidence" value="ECO:0007669"/>
    <property type="project" value="InterPro"/>
</dbReference>
<evidence type="ECO:0000256" key="3">
    <source>
        <dbReference type="ARBA" id="ARBA00023242"/>
    </source>
</evidence>
<dbReference type="GO" id="GO:0003677">
    <property type="term" value="F:DNA binding"/>
    <property type="evidence" value="ECO:0007669"/>
    <property type="project" value="UniProtKB-UniRule"/>
</dbReference>
<dbReference type="CDD" id="cd00086">
    <property type="entry name" value="homeodomain"/>
    <property type="match status" value="1"/>
</dbReference>
<accession>A0A7S0P8P0</accession>
<sequence length="624" mass="63879">MTIPRKRRYVVASARSSACSPGTAAGRPAWSPGHKTPSSFLARVVAARRGWGASLSDADVLRALDSEAGRQAPAASCPRAAGAQAPALGLVRGSGDERESDLRVRGLLRRALVAERSLRSAADAQRQGGADVTVARLLSGIVGAVSMDTAQAQEALARALFSGASAAELELARAVSGLESLVAAVETVLPPLADPSTVPSGGPASQLFAPWVDNAAAAKPAWGACHPAGNGAISDGVPGLLSPPVDCVPDPLSLWGAESPPGPTSAAAAVLTVIDSLASDCESPGWHDLEMSPTRAPSLAEPAESGAKLPADPFARAEQHRPAGAPPCGFAPDLCAGNWPPSASWGGGQPARPQAVHRQPWALPPASVPGSGAAAQRCAAGPAAAVSARARAPPAASMRALESSMELPSRAPRLGDSFGAPKSSAVLRGLRSLRQRGDLAQRASGQIGESGSKRSASTDAAPCAEHCAVGASFARDRRAQGAGPVPGSFGSHSKRVTSSSSSSASNASSSSASQCRRRPAASSQRAARPLATAAGIRIAKRRALPLAARNRLNKWMLDHFEDPYPTPEQRAELAASVDASDDRVQTFFTNARARVWRPYVQSLPGWTIVVDASGKMRAERVAGP</sequence>
<keyword evidence="3 4" id="KW-0539">Nucleus</keyword>
<dbReference type="Pfam" id="PF05920">
    <property type="entry name" value="Homeobox_KN"/>
    <property type="match status" value="1"/>
</dbReference>
<dbReference type="AlphaFoldDB" id="A0A7S0P8P0"/>
<dbReference type="SMART" id="SM00389">
    <property type="entry name" value="HOX"/>
    <property type="match status" value="1"/>
</dbReference>
<dbReference type="InterPro" id="IPR008422">
    <property type="entry name" value="KN_HD"/>
</dbReference>
<evidence type="ECO:0000256" key="5">
    <source>
        <dbReference type="SAM" id="MobiDB-lite"/>
    </source>
</evidence>
<evidence type="ECO:0000313" key="7">
    <source>
        <dbReference type="EMBL" id="CAD8559769.1"/>
    </source>
</evidence>
<protein>
    <recommendedName>
        <fullName evidence="6">Homeobox domain-containing protein</fullName>
    </recommendedName>
</protein>
<comment type="subcellular location">
    <subcellularLocation>
        <location evidence="4">Nucleus</location>
    </subcellularLocation>
</comment>
<feature type="region of interest" description="Disordered" evidence="5">
    <location>
        <begin position="478"/>
        <end position="529"/>
    </location>
</feature>
<evidence type="ECO:0000256" key="4">
    <source>
        <dbReference type="PROSITE-ProRule" id="PRU00108"/>
    </source>
</evidence>
<feature type="region of interest" description="Disordered" evidence="5">
    <location>
        <begin position="437"/>
        <end position="461"/>
    </location>
</feature>
<gene>
    <name evidence="7" type="ORF">CROE0942_LOCUS4105</name>
</gene>
<dbReference type="InterPro" id="IPR009057">
    <property type="entry name" value="Homeodomain-like_sf"/>
</dbReference>
<keyword evidence="2 4" id="KW-0371">Homeobox</keyword>